<comment type="caution">
    <text evidence="2">The sequence shown here is derived from an EMBL/GenBank/DDBJ whole genome shotgun (WGS) entry which is preliminary data.</text>
</comment>
<evidence type="ECO:0000313" key="2">
    <source>
        <dbReference type="EMBL" id="MCL9812528.1"/>
    </source>
</evidence>
<gene>
    <name evidence="2" type="ORF">AArcSt11_02525</name>
</gene>
<accession>A0AAE3FNL2</accession>
<name>A0AAE3FNL2_9EURY</name>
<feature type="region of interest" description="Disordered" evidence="1">
    <location>
        <begin position="1"/>
        <end position="66"/>
    </location>
</feature>
<feature type="compositionally biased region" description="Basic and acidic residues" evidence="1">
    <location>
        <begin position="7"/>
        <end position="17"/>
    </location>
</feature>
<dbReference type="EMBL" id="JAKRVY010000001">
    <property type="protein sequence ID" value="MCL9812528.1"/>
    <property type="molecule type" value="Genomic_DNA"/>
</dbReference>
<sequence>MLSAFTERVEELEAKLDEGDDAATVLGESDSTRQGTLTRGSAEDNDGESEGPIREPRTARIQDDTVNELATDLSGVENERLDAFARSAVRKTGESFDGSPESGIDYELPTDLDDGDRPGEAITDLDTIEVPGHDETLIERRKIAVGAALVFLREREEAKRNEFVDALYREYPAGYETSETWWDCVKDGLRQIDRVHPAREGRRVWRFNTTPGRVTRLPSRD</sequence>
<dbReference type="RefSeq" id="WP_250594302.1">
    <property type="nucleotide sequence ID" value="NZ_JAKRVY010000001.1"/>
</dbReference>
<organism evidence="2 3">
    <name type="scientific">Natranaeroarchaeum aerophilus</name>
    <dbReference type="NCBI Taxonomy" id="2917711"/>
    <lineage>
        <taxon>Archaea</taxon>
        <taxon>Methanobacteriati</taxon>
        <taxon>Methanobacteriota</taxon>
        <taxon>Stenosarchaea group</taxon>
        <taxon>Halobacteria</taxon>
        <taxon>Halobacteriales</taxon>
        <taxon>Natronoarchaeaceae</taxon>
        <taxon>Natranaeroarchaeum</taxon>
    </lineage>
</organism>
<feature type="compositionally biased region" description="Basic and acidic residues" evidence="1">
    <location>
        <begin position="51"/>
        <end position="63"/>
    </location>
</feature>
<protein>
    <submittedName>
        <fullName evidence="2">Uncharacterized protein</fullName>
    </submittedName>
</protein>
<dbReference type="Proteomes" id="UP001202674">
    <property type="component" value="Unassembled WGS sequence"/>
</dbReference>
<evidence type="ECO:0000313" key="3">
    <source>
        <dbReference type="Proteomes" id="UP001202674"/>
    </source>
</evidence>
<feature type="region of interest" description="Disordered" evidence="1">
    <location>
        <begin position="92"/>
        <end position="116"/>
    </location>
</feature>
<dbReference type="AlphaFoldDB" id="A0AAE3FNL2"/>
<keyword evidence="3" id="KW-1185">Reference proteome</keyword>
<reference evidence="2 3" key="1">
    <citation type="journal article" date="2022" name="Syst. Appl. Microbiol.">
        <title>Natronocalculus amylovorans gen. nov., sp. nov., and Natranaeroarchaeum aerophilus sp. nov., dominant culturable amylolytic natronoarchaea from hypersaline soda lakes in southwestern Siberia.</title>
        <authorList>
            <person name="Sorokin D.Y."/>
            <person name="Elcheninov A.G."/>
            <person name="Khizhniak T.V."/>
            <person name="Koenen M."/>
            <person name="Bale N.J."/>
            <person name="Damste J.S.S."/>
            <person name="Kublanov I.V."/>
        </authorList>
    </citation>
    <scope>NUCLEOTIDE SEQUENCE [LARGE SCALE GENOMIC DNA]</scope>
    <source>
        <strain evidence="2 3">AArc-St1-1</strain>
    </source>
</reference>
<proteinExistence type="predicted"/>
<evidence type="ECO:0000256" key="1">
    <source>
        <dbReference type="SAM" id="MobiDB-lite"/>
    </source>
</evidence>